<dbReference type="GO" id="GO:0140082">
    <property type="term" value="F:SUMO-ubiquitin ligase activity"/>
    <property type="evidence" value="ECO:0007669"/>
    <property type="project" value="TreeGrafter"/>
</dbReference>
<keyword evidence="1" id="KW-0479">Metal-binding</keyword>
<dbReference type="SMART" id="SM00184">
    <property type="entry name" value="RING"/>
    <property type="match status" value="1"/>
</dbReference>
<feature type="signal peptide" evidence="2">
    <location>
        <begin position="1"/>
        <end position="18"/>
    </location>
</feature>
<keyword evidence="1" id="KW-0862">Zinc</keyword>
<accession>A0A9K3D1N8</accession>
<dbReference type="SUPFAM" id="SSF57850">
    <property type="entry name" value="RING/U-box"/>
    <property type="match status" value="1"/>
</dbReference>
<evidence type="ECO:0000313" key="4">
    <source>
        <dbReference type="EMBL" id="GIQ87077.1"/>
    </source>
</evidence>
<evidence type="ECO:0000256" key="1">
    <source>
        <dbReference type="PROSITE-ProRule" id="PRU00175"/>
    </source>
</evidence>
<organism evidence="4 5">
    <name type="scientific">Kipferlia bialata</name>
    <dbReference type="NCBI Taxonomy" id="797122"/>
    <lineage>
        <taxon>Eukaryota</taxon>
        <taxon>Metamonada</taxon>
        <taxon>Carpediemonas-like organisms</taxon>
        <taxon>Kipferlia</taxon>
    </lineage>
</organism>
<keyword evidence="2" id="KW-0732">Signal</keyword>
<protein>
    <recommendedName>
        <fullName evidence="3">RING-type domain-containing protein</fullName>
    </recommendedName>
</protein>
<dbReference type="InterPro" id="IPR001841">
    <property type="entry name" value="Znf_RING"/>
</dbReference>
<evidence type="ECO:0000259" key="3">
    <source>
        <dbReference type="PROSITE" id="PS50089"/>
    </source>
</evidence>
<keyword evidence="5" id="KW-1185">Reference proteome</keyword>
<dbReference type="EMBL" id="BDIP01002957">
    <property type="protein sequence ID" value="GIQ87077.1"/>
    <property type="molecule type" value="Genomic_DNA"/>
</dbReference>
<evidence type="ECO:0000313" key="5">
    <source>
        <dbReference type="Proteomes" id="UP000265618"/>
    </source>
</evidence>
<dbReference type="Pfam" id="PF13639">
    <property type="entry name" value="zf-RING_2"/>
    <property type="match status" value="1"/>
</dbReference>
<dbReference type="PANTHER" id="PTHR47094">
    <property type="entry name" value="ELFLESS, ISOFORM B"/>
    <property type="match status" value="1"/>
</dbReference>
<sequence>MGLARLLFMAATLHQSMFSPVPHVLTASEEYSEDETAMQCAICLSGMSADLSTTPCGHIFHTDCLGASLRTTHVCPICRTAVAEGDIHSVFLPVQDPSVSRLVRDMANPTASHVRTGGTVGATRVGYVVESPESESDRLYVCLSGGFSFGTRVTLVHEREECFGTVVGTDHESGVTIVDLDGAEIIEVPASCLTRET</sequence>
<dbReference type="Gene3D" id="3.30.40.10">
    <property type="entry name" value="Zinc/RING finger domain, C3HC4 (zinc finger)"/>
    <property type="match status" value="1"/>
</dbReference>
<reference evidence="4 5" key="1">
    <citation type="journal article" date="2018" name="PLoS ONE">
        <title>The draft genome of Kipferlia bialata reveals reductive genome evolution in fornicate parasites.</title>
        <authorList>
            <person name="Tanifuji G."/>
            <person name="Takabayashi S."/>
            <person name="Kume K."/>
            <person name="Takagi M."/>
            <person name="Nakayama T."/>
            <person name="Kamikawa R."/>
            <person name="Inagaki Y."/>
            <person name="Hashimoto T."/>
        </authorList>
    </citation>
    <scope>NUCLEOTIDE SEQUENCE [LARGE SCALE GENOMIC DNA]</scope>
    <source>
        <strain evidence="4">NY0173</strain>
    </source>
</reference>
<dbReference type="InterPro" id="IPR013083">
    <property type="entry name" value="Znf_RING/FYVE/PHD"/>
</dbReference>
<gene>
    <name evidence="4" type="ORF">KIPB_009046</name>
</gene>
<keyword evidence="1" id="KW-0863">Zinc-finger</keyword>
<dbReference type="PANTHER" id="PTHR47094:SF1">
    <property type="entry name" value="RING-TYPE E3 UBIQUITIN TRANSFERASE"/>
    <property type="match status" value="1"/>
</dbReference>
<dbReference type="GO" id="GO:0032183">
    <property type="term" value="F:SUMO binding"/>
    <property type="evidence" value="ECO:0007669"/>
    <property type="project" value="TreeGrafter"/>
</dbReference>
<dbReference type="OrthoDB" id="21204at2759"/>
<feature type="chain" id="PRO_5039923280" description="RING-type domain-containing protein" evidence="2">
    <location>
        <begin position="19"/>
        <end position="197"/>
    </location>
</feature>
<dbReference type="InterPro" id="IPR049627">
    <property type="entry name" value="SLX8"/>
</dbReference>
<name>A0A9K3D1N8_9EUKA</name>
<dbReference type="Proteomes" id="UP000265618">
    <property type="component" value="Unassembled WGS sequence"/>
</dbReference>
<dbReference type="AlphaFoldDB" id="A0A9K3D1N8"/>
<dbReference type="GO" id="GO:0006511">
    <property type="term" value="P:ubiquitin-dependent protein catabolic process"/>
    <property type="evidence" value="ECO:0007669"/>
    <property type="project" value="TreeGrafter"/>
</dbReference>
<evidence type="ECO:0000256" key="2">
    <source>
        <dbReference type="SAM" id="SignalP"/>
    </source>
</evidence>
<dbReference type="GO" id="GO:0008270">
    <property type="term" value="F:zinc ion binding"/>
    <property type="evidence" value="ECO:0007669"/>
    <property type="project" value="UniProtKB-KW"/>
</dbReference>
<dbReference type="PROSITE" id="PS50089">
    <property type="entry name" value="ZF_RING_2"/>
    <property type="match status" value="1"/>
</dbReference>
<feature type="domain" description="RING-type" evidence="3">
    <location>
        <begin position="40"/>
        <end position="79"/>
    </location>
</feature>
<comment type="caution">
    <text evidence="4">The sequence shown here is derived from an EMBL/GenBank/DDBJ whole genome shotgun (WGS) entry which is preliminary data.</text>
</comment>
<dbReference type="GO" id="GO:0033768">
    <property type="term" value="C:SUMO-targeted ubiquitin ligase complex"/>
    <property type="evidence" value="ECO:0007669"/>
    <property type="project" value="TreeGrafter"/>
</dbReference>
<dbReference type="GO" id="GO:0061630">
    <property type="term" value="F:ubiquitin protein ligase activity"/>
    <property type="evidence" value="ECO:0007669"/>
    <property type="project" value="InterPro"/>
</dbReference>
<proteinExistence type="predicted"/>